<keyword evidence="2" id="KW-1185">Reference proteome</keyword>
<evidence type="ECO:0000313" key="2">
    <source>
        <dbReference type="Proteomes" id="UP000698924"/>
    </source>
</evidence>
<protein>
    <submittedName>
        <fullName evidence="1">Uncharacterized protein</fullName>
    </submittedName>
</protein>
<proteinExistence type="predicted"/>
<sequence>MMKRIILYGIVLAFTIQVNAKTSFRTERLKTIAGMVKLNVPDNLEKHLTIDSLGRYKNKPVKLKTNSFGDVSHIGYKLFNGRTDGTHDPMMPFFDFIERYFLELDLELDGKKPAERIFLDKVECIRGNIAMRHKVTDRTGFSIKHVGRRAYTIQWVLDKDTLELFVPADCQLILGANAVELETIFERDLKRVVPSAFDCDWAEEDVSLSDDGLSVANPGSYLSDEIKSDLYLQKKEGKWALITDAEHPIESIKNILLTGCFTRDIAMALTIDRYGYRKTSLSITLQQFVEYCRLDGCVLYVGIKTHTADNVTATIFALNNELGYNHVLAVNFPTGILSGRQNSITGTSYVYIPLQNVTEDFFMQKMKEK</sequence>
<name>A0AA41DA04_9BACT</name>
<dbReference type="AlphaFoldDB" id="A0AA41DA04"/>
<dbReference type="RefSeq" id="WP_204970927.1">
    <property type="nucleotide sequence ID" value="NZ_JAAZTS010000002.1"/>
</dbReference>
<gene>
    <name evidence="1" type="ORF">H6D15_02115</name>
</gene>
<reference evidence="1 2" key="1">
    <citation type="journal article" date="2021" name="Sci. Rep.">
        <title>The distribution of antibiotic resistance genes in chicken gut microbiota commensals.</title>
        <authorList>
            <person name="Juricova H."/>
            <person name="Matiasovicova J."/>
            <person name="Kubasova T."/>
            <person name="Cejkova D."/>
            <person name="Rychlik I."/>
        </authorList>
    </citation>
    <scope>NUCLEOTIDE SEQUENCE [LARGE SCALE GENOMIC DNA]</scope>
    <source>
        <strain evidence="1 2">An421</strain>
    </source>
</reference>
<dbReference type="EMBL" id="JACJMO010000002">
    <property type="protein sequence ID" value="MBM6856410.1"/>
    <property type="molecule type" value="Genomic_DNA"/>
</dbReference>
<evidence type="ECO:0000313" key="1">
    <source>
        <dbReference type="EMBL" id="MBM6856410.1"/>
    </source>
</evidence>
<comment type="caution">
    <text evidence="1">The sequence shown here is derived from an EMBL/GenBank/DDBJ whole genome shotgun (WGS) entry which is preliminary data.</text>
</comment>
<organism evidence="1 2">
    <name type="scientific">Caecibacteroides pullorum</name>
    <dbReference type="NCBI Taxonomy" id="2725562"/>
    <lineage>
        <taxon>Bacteria</taxon>
        <taxon>Pseudomonadati</taxon>
        <taxon>Bacteroidota</taxon>
        <taxon>Bacteroidia</taxon>
        <taxon>Bacteroidales</taxon>
        <taxon>Bacteroidaceae</taxon>
        <taxon>Caecibacteroides</taxon>
    </lineage>
</organism>
<accession>A0AA41DA04</accession>
<dbReference type="Proteomes" id="UP000698924">
    <property type="component" value="Unassembled WGS sequence"/>
</dbReference>